<evidence type="ECO:0000313" key="1">
    <source>
        <dbReference type="EMBL" id="MVN86288.1"/>
    </source>
</evidence>
<accession>A0A7C9HXJ7</accession>
<reference evidence="1 2" key="1">
    <citation type="submission" date="2019-12" db="EMBL/GenBank/DDBJ databases">
        <title>Deinococcus sp. HMF7620 Genome sequencing and assembly.</title>
        <authorList>
            <person name="Kang H."/>
            <person name="Kim H."/>
            <person name="Joh K."/>
        </authorList>
    </citation>
    <scope>NUCLEOTIDE SEQUENCE [LARGE SCALE GENOMIC DNA]</scope>
    <source>
        <strain evidence="1 2">HMF7620</strain>
    </source>
</reference>
<dbReference type="AlphaFoldDB" id="A0A7C9HXJ7"/>
<proteinExistence type="predicted"/>
<sequence>MAWGDTSLRLWNLRGQVRGVVPDLHLKAGQRMFGRQIKQVWLQDQAICMRVTLTFGPAGALAPVPPDGLPRPHKALTSVTTVLAYHWPTLAPKEEAACRRP</sequence>
<evidence type="ECO:0000313" key="2">
    <source>
        <dbReference type="Proteomes" id="UP000483286"/>
    </source>
</evidence>
<comment type="caution">
    <text evidence="1">The sequence shown here is derived from an EMBL/GenBank/DDBJ whole genome shotgun (WGS) entry which is preliminary data.</text>
</comment>
<organism evidence="1 2">
    <name type="scientific">Deinococcus arboris</name>
    <dbReference type="NCBI Taxonomy" id="2682977"/>
    <lineage>
        <taxon>Bacteria</taxon>
        <taxon>Thermotogati</taxon>
        <taxon>Deinococcota</taxon>
        <taxon>Deinococci</taxon>
        <taxon>Deinococcales</taxon>
        <taxon>Deinococcaceae</taxon>
        <taxon>Deinococcus</taxon>
    </lineage>
</organism>
<dbReference type="RefSeq" id="WP_157458333.1">
    <property type="nucleotide sequence ID" value="NZ_WQLB01000005.1"/>
</dbReference>
<protein>
    <submittedName>
        <fullName evidence="1">Uncharacterized protein</fullName>
    </submittedName>
</protein>
<dbReference type="EMBL" id="WQLB01000005">
    <property type="protein sequence ID" value="MVN86288.1"/>
    <property type="molecule type" value="Genomic_DNA"/>
</dbReference>
<gene>
    <name evidence="1" type="ORF">GO986_05870</name>
</gene>
<dbReference type="Proteomes" id="UP000483286">
    <property type="component" value="Unassembled WGS sequence"/>
</dbReference>
<keyword evidence="2" id="KW-1185">Reference proteome</keyword>
<name>A0A7C9HXJ7_9DEIO</name>